<evidence type="ECO:0000313" key="3">
    <source>
        <dbReference type="Proteomes" id="UP001187734"/>
    </source>
</evidence>
<feature type="chain" id="PRO_5042032403" evidence="1">
    <location>
        <begin position="19"/>
        <end position="125"/>
    </location>
</feature>
<keyword evidence="3" id="KW-1185">Reference proteome</keyword>
<accession>A0AAE8MCD5</accession>
<dbReference type="EMBL" id="ONZP01000288">
    <property type="protein sequence ID" value="SPJ79919.1"/>
    <property type="molecule type" value="Genomic_DNA"/>
</dbReference>
<name>A0AAE8MCD5_9HYPO</name>
<feature type="signal peptide" evidence="1">
    <location>
        <begin position="1"/>
        <end position="18"/>
    </location>
</feature>
<evidence type="ECO:0000256" key="1">
    <source>
        <dbReference type="SAM" id="SignalP"/>
    </source>
</evidence>
<dbReference type="Proteomes" id="UP001187734">
    <property type="component" value="Unassembled WGS sequence"/>
</dbReference>
<gene>
    <name evidence="2" type="ORF">FTOL_08310</name>
</gene>
<proteinExistence type="predicted"/>
<sequence>MKVINLSTLVLFINGALAADCIGSKQSGGISDKHQQAYWEAREKMCSNSDCALQQPCTTYASRTAGFIASTINVEIKRKNTAGKQGFKDCWAATENIIEQCTRAGYLHGTWEANGQLYQVTAYYN</sequence>
<comment type="caution">
    <text evidence="2">The sequence shown here is derived from an EMBL/GenBank/DDBJ whole genome shotgun (WGS) entry which is preliminary data.</text>
</comment>
<dbReference type="AlphaFoldDB" id="A0AAE8MCD5"/>
<keyword evidence="1" id="KW-0732">Signal</keyword>
<reference evidence="2" key="1">
    <citation type="submission" date="2018-03" db="EMBL/GenBank/DDBJ databases">
        <authorList>
            <person name="Guldener U."/>
        </authorList>
    </citation>
    <scope>NUCLEOTIDE SEQUENCE</scope>
</reference>
<protein>
    <submittedName>
        <fullName evidence="2">Uncharacterized protein</fullName>
    </submittedName>
</protein>
<evidence type="ECO:0000313" key="2">
    <source>
        <dbReference type="EMBL" id="SPJ79919.1"/>
    </source>
</evidence>
<organism evidence="2 3">
    <name type="scientific">Fusarium torulosum</name>
    <dbReference type="NCBI Taxonomy" id="33205"/>
    <lineage>
        <taxon>Eukaryota</taxon>
        <taxon>Fungi</taxon>
        <taxon>Dikarya</taxon>
        <taxon>Ascomycota</taxon>
        <taxon>Pezizomycotina</taxon>
        <taxon>Sordariomycetes</taxon>
        <taxon>Hypocreomycetidae</taxon>
        <taxon>Hypocreales</taxon>
        <taxon>Nectriaceae</taxon>
        <taxon>Fusarium</taxon>
    </lineage>
</organism>